<dbReference type="AlphaFoldDB" id="A0A0D0D6K4"/>
<evidence type="ECO:0000313" key="2">
    <source>
        <dbReference type="Proteomes" id="UP000054538"/>
    </source>
</evidence>
<dbReference type="HOGENOM" id="CLU_2850392_0_0_1"/>
<reference evidence="2" key="2">
    <citation type="submission" date="2015-01" db="EMBL/GenBank/DDBJ databases">
        <title>Evolutionary Origins and Diversification of the Mycorrhizal Mutualists.</title>
        <authorList>
            <consortium name="DOE Joint Genome Institute"/>
            <consortium name="Mycorrhizal Genomics Consortium"/>
            <person name="Kohler A."/>
            <person name="Kuo A."/>
            <person name="Nagy L.G."/>
            <person name="Floudas D."/>
            <person name="Copeland A."/>
            <person name="Barry K.W."/>
            <person name="Cichocki N."/>
            <person name="Veneault-Fourrey C."/>
            <person name="LaButti K."/>
            <person name="Lindquist E.A."/>
            <person name="Lipzen A."/>
            <person name="Lundell T."/>
            <person name="Morin E."/>
            <person name="Murat C."/>
            <person name="Riley R."/>
            <person name="Ohm R."/>
            <person name="Sun H."/>
            <person name="Tunlid A."/>
            <person name="Henrissat B."/>
            <person name="Grigoriev I.V."/>
            <person name="Hibbett D.S."/>
            <person name="Martin F."/>
        </authorList>
    </citation>
    <scope>NUCLEOTIDE SEQUENCE [LARGE SCALE GENOMIC DNA]</scope>
    <source>
        <strain evidence="2">Ve08.2h10</strain>
    </source>
</reference>
<evidence type="ECO:0000313" key="1">
    <source>
        <dbReference type="EMBL" id="KIK84303.1"/>
    </source>
</evidence>
<name>A0A0D0D6K4_9AGAM</name>
<accession>A0A0D0D6K4</accession>
<dbReference type="InParanoid" id="A0A0D0D6K4"/>
<gene>
    <name evidence="1" type="ORF">PAXRUDRAFT_699290</name>
</gene>
<keyword evidence="2" id="KW-1185">Reference proteome</keyword>
<dbReference type="Proteomes" id="UP000054538">
    <property type="component" value="Unassembled WGS sequence"/>
</dbReference>
<protein>
    <submittedName>
        <fullName evidence="1">Uncharacterized protein</fullName>
    </submittedName>
</protein>
<reference evidence="1 2" key="1">
    <citation type="submission" date="2014-04" db="EMBL/GenBank/DDBJ databases">
        <authorList>
            <consortium name="DOE Joint Genome Institute"/>
            <person name="Kuo A."/>
            <person name="Kohler A."/>
            <person name="Jargeat P."/>
            <person name="Nagy L.G."/>
            <person name="Floudas D."/>
            <person name="Copeland A."/>
            <person name="Barry K.W."/>
            <person name="Cichocki N."/>
            <person name="Veneault-Fourrey C."/>
            <person name="LaButti K."/>
            <person name="Lindquist E.A."/>
            <person name="Lipzen A."/>
            <person name="Lundell T."/>
            <person name="Morin E."/>
            <person name="Murat C."/>
            <person name="Sun H."/>
            <person name="Tunlid A."/>
            <person name="Henrissat B."/>
            <person name="Grigoriev I.V."/>
            <person name="Hibbett D.S."/>
            <person name="Martin F."/>
            <person name="Nordberg H.P."/>
            <person name="Cantor M.N."/>
            <person name="Hua S.X."/>
        </authorList>
    </citation>
    <scope>NUCLEOTIDE SEQUENCE [LARGE SCALE GENOMIC DNA]</scope>
    <source>
        <strain evidence="1 2">Ve08.2h10</strain>
    </source>
</reference>
<dbReference type="EMBL" id="KN825578">
    <property type="protein sequence ID" value="KIK84303.1"/>
    <property type="molecule type" value="Genomic_DNA"/>
</dbReference>
<sequence>MKHMEPLHCPKHVYVSGSFRRFFRLPRMTMMLSLTLHGTSSTAVRRVKGSGLNPLCICGPRTIRT</sequence>
<proteinExistence type="predicted"/>
<organism evidence="1 2">
    <name type="scientific">Paxillus rubicundulus Ve08.2h10</name>
    <dbReference type="NCBI Taxonomy" id="930991"/>
    <lineage>
        <taxon>Eukaryota</taxon>
        <taxon>Fungi</taxon>
        <taxon>Dikarya</taxon>
        <taxon>Basidiomycota</taxon>
        <taxon>Agaricomycotina</taxon>
        <taxon>Agaricomycetes</taxon>
        <taxon>Agaricomycetidae</taxon>
        <taxon>Boletales</taxon>
        <taxon>Paxilineae</taxon>
        <taxon>Paxillaceae</taxon>
        <taxon>Paxillus</taxon>
    </lineage>
</organism>